<dbReference type="InterPro" id="IPR057780">
    <property type="entry name" value="Beta-prop_Vps41"/>
</dbReference>
<accession>R4XM35</accession>
<dbReference type="eggNOG" id="KOG2066">
    <property type="taxonomic scope" value="Eukaryota"/>
</dbReference>
<evidence type="ECO:0000256" key="3">
    <source>
        <dbReference type="PROSITE-ProRule" id="PRU00221"/>
    </source>
</evidence>
<dbReference type="EMBL" id="CAHR02000228">
    <property type="protein sequence ID" value="CCG84360.1"/>
    <property type="molecule type" value="Genomic_DNA"/>
</dbReference>
<organism evidence="7 8">
    <name type="scientific">Taphrina deformans (strain PYCC 5710 / ATCC 11124 / CBS 356.35 / IMI 108563 / JCM 9778 / NBRC 8474)</name>
    <name type="common">Peach leaf curl fungus</name>
    <name type="synonym">Lalaria deformans</name>
    <dbReference type="NCBI Taxonomy" id="1097556"/>
    <lineage>
        <taxon>Eukaryota</taxon>
        <taxon>Fungi</taxon>
        <taxon>Dikarya</taxon>
        <taxon>Ascomycota</taxon>
        <taxon>Taphrinomycotina</taxon>
        <taxon>Taphrinomycetes</taxon>
        <taxon>Taphrinales</taxon>
        <taxon>Taphrinaceae</taxon>
        <taxon>Taphrina</taxon>
    </lineage>
</organism>
<dbReference type="STRING" id="1097556.R4XM35"/>
<evidence type="ECO:0000256" key="4">
    <source>
        <dbReference type="PROSITE-ProRule" id="PRU01006"/>
    </source>
</evidence>
<evidence type="ECO:0000259" key="6">
    <source>
        <dbReference type="Pfam" id="PF23411"/>
    </source>
</evidence>
<dbReference type="VEuPathDB" id="FungiDB:TAPDE_004810"/>
<dbReference type="SUPFAM" id="SSF48371">
    <property type="entry name" value="ARM repeat"/>
    <property type="match status" value="1"/>
</dbReference>
<dbReference type="GO" id="GO:0006623">
    <property type="term" value="P:protein targeting to vacuole"/>
    <property type="evidence" value="ECO:0007669"/>
    <property type="project" value="InterPro"/>
</dbReference>
<evidence type="ECO:0000256" key="5">
    <source>
        <dbReference type="SAM" id="MobiDB-lite"/>
    </source>
</evidence>
<dbReference type="PROSITE" id="PS50236">
    <property type="entry name" value="CHCR"/>
    <property type="match status" value="1"/>
</dbReference>
<evidence type="ECO:0000313" key="8">
    <source>
        <dbReference type="Proteomes" id="UP000013776"/>
    </source>
</evidence>
<evidence type="ECO:0000256" key="1">
    <source>
        <dbReference type="ARBA" id="ARBA00022448"/>
    </source>
</evidence>
<dbReference type="GO" id="GO:0009267">
    <property type="term" value="P:cellular response to starvation"/>
    <property type="evidence" value="ECO:0007669"/>
    <property type="project" value="TreeGrafter"/>
</dbReference>
<feature type="repeat" description="WD" evidence="3">
    <location>
        <begin position="69"/>
        <end position="110"/>
    </location>
</feature>
<dbReference type="InterPro" id="IPR045111">
    <property type="entry name" value="Vps41/Vps8"/>
</dbReference>
<dbReference type="InterPro" id="IPR000547">
    <property type="entry name" value="Clathrin_H-chain/VPS_repeat"/>
</dbReference>
<dbReference type="Gene3D" id="1.25.40.10">
    <property type="entry name" value="Tetratricopeptide repeat domain"/>
    <property type="match status" value="1"/>
</dbReference>
<comment type="caution">
    <text evidence="7">The sequence shown here is derived from an EMBL/GenBank/DDBJ whole genome shotgun (WGS) entry which is preliminary data.</text>
</comment>
<dbReference type="OrthoDB" id="244107at2759"/>
<dbReference type="Pfam" id="PF23556">
    <property type="entry name" value="TPR_Vps41"/>
    <property type="match status" value="1"/>
</dbReference>
<dbReference type="Proteomes" id="UP000013776">
    <property type="component" value="Unassembled WGS sequence"/>
</dbReference>
<keyword evidence="3" id="KW-0853">WD repeat</keyword>
<dbReference type="AlphaFoldDB" id="R4XM35"/>
<keyword evidence="8" id="KW-1185">Reference proteome</keyword>
<sequence>MSIANSSSDEDSDEEEPILKYSRFEGAISTILADDSVSAFASCPTIIVIGSHKGIVYILDLKGNLIKKYRAHSAAIAAVSTDKYGSTVVSAGIDGRVVVYNIAKGETSMYDYKRPLRTVAIDPEYSRNGKGRIASGGLAGQIILSEKGWMGNRESILSAKEGPIMQTAWFGDLLAWSNDQGVRVYDTTNMRMVGMVDRRPESPRADVFKARLLWQDSRTLIIGWFDLITKVVVQEGVGKVLNLDTTYTMKLDCVVSGLASLGSNLLVLAYIADLQELNSSSPAHGNAERPEIRVINPVFEEISEDALGLRGYEKLQPNDYAIYAHPSDKSFYVISPKDIVTACERDIVDHVQWLLDVQKYDEALNVAREHTDLPLQYSPSEIGRHFMDHLQGQGDYGRAASLASEVLLEDAEAWEKLIFSFAEKGHLTEITPCVPTEHPQLSSVVYEMALGQYLSNDHAMLLSTLRAWPVDNYNSEDIANAIEHKLIRSKDNPVLQECLAEILLKMDRPREALPYYLALRKPETFELIQQFHLFDAVQDNILELVLLDTPSLSEATSALSLSNPQAITLLVQHSHSIPTSKVVTQLRNRPALLYSYFRSLLSRDPHLATDYSDLQLELYAEYDREKLMELLKTTTTYSLELAATICEQRDYIPELVYILGKTGNNKKALRLIIEKLGDVQQAIGYAFSQADPELWEDLVNYSLDKPAFIKGLLENAGTAIKPITLIRRLRPGLVIEGLKDSMTKVFSDLDLQMSLSQCGSNIHRGEIISLANRLRTGQKRGLVVNPHQVTSRTTDIYMFFDGTIVDKASIGLQPMDSPGQRKTGRGAGQRRTRRQNTASKVTDCAINRLKLLEQVES</sequence>
<dbReference type="GO" id="GO:0030897">
    <property type="term" value="C:HOPS complex"/>
    <property type="evidence" value="ECO:0007669"/>
    <property type="project" value="TreeGrafter"/>
</dbReference>
<dbReference type="GO" id="GO:0034058">
    <property type="term" value="P:endosomal vesicle fusion"/>
    <property type="evidence" value="ECO:0007669"/>
    <property type="project" value="TreeGrafter"/>
</dbReference>
<dbReference type="PROSITE" id="PS50082">
    <property type="entry name" value="WD_REPEATS_2"/>
    <property type="match status" value="1"/>
</dbReference>
<dbReference type="PANTHER" id="PTHR12616:SF1">
    <property type="entry name" value="VACUOLAR PROTEIN SORTING-ASSOCIATED PROTEIN 41 HOMOLOG"/>
    <property type="match status" value="1"/>
</dbReference>
<dbReference type="InterPro" id="IPR015943">
    <property type="entry name" value="WD40/YVTN_repeat-like_dom_sf"/>
</dbReference>
<dbReference type="GO" id="GO:0005770">
    <property type="term" value="C:late endosome"/>
    <property type="evidence" value="ECO:0007669"/>
    <property type="project" value="TreeGrafter"/>
</dbReference>
<protein>
    <recommendedName>
        <fullName evidence="6">Vps41 beta-propeller domain-containing protein</fullName>
    </recommendedName>
</protein>
<dbReference type="Pfam" id="PF23411">
    <property type="entry name" value="Beta-prop_Vps41"/>
    <property type="match status" value="1"/>
</dbReference>
<dbReference type="InterPro" id="IPR036322">
    <property type="entry name" value="WD40_repeat_dom_sf"/>
</dbReference>
<keyword evidence="2" id="KW-0653">Protein transport</keyword>
<keyword evidence="1" id="KW-0813">Transport</keyword>
<feature type="domain" description="Vps41 beta-propeller" evidence="6">
    <location>
        <begin position="19"/>
        <end position="344"/>
    </location>
</feature>
<dbReference type="InterPro" id="IPR001680">
    <property type="entry name" value="WD40_rpt"/>
</dbReference>
<feature type="repeat" description="CHCR" evidence="4">
    <location>
        <begin position="567"/>
        <end position="711"/>
    </location>
</feature>
<dbReference type="SUPFAM" id="SSF50978">
    <property type="entry name" value="WD40 repeat-like"/>
    <property type="match status" value="1"/>
</dbReference>
<name>R4XM35_TAPDE</name>
<gene>
    <name evidence="7" type="ORF">TAPDE_004810</name>
</gene>
<dbReference type="InterPro" id="IPR016024">
    <property type="entry name" value="ARM-type_fold"/>
</dbReference>
<feature type="compositionally biased region" description="Basic residues" evidence="5">
    <location>
        <begin position="822"/>
        <end position="834"/>
    </location>
</feature>
<dbReference type="SMART" id="SM00320">
    <property type="entry name" value="WD40"/>
    <property type="match status" value="3"/>
</dbReference>
<dbReference type="SMART" id="SM00299">
    <property type="entry name" value="CLH"/>
    <property type="match status" value="1"/>
</dbReference>
<reference evidence="7 8" key="1">
    <citation type="journal article" date="2013" name="MBio">
        <title>Genome sequencing of the plant pathogen Taphrina deformans, the causal agent of peach leaf curl.</title>
        <authorList>
            <person name="Cisse O.H."/>
            <person name="Almeida J.M.G.C.F."/>
            <person name="Fonseca A."/>
            <person name="Kumar A.A."/>
            <person name="Salojaervi J."/>
            <person name="Overmyer K."/>
            <person name="Hauser P.M."/>
            <person name="Pagni M."/>
        </authorList>
    </citation>
    <scope>NUCLEOTIDE SEQUENCE [LARGE SCALE GENOMIC DNA]</scope>
    <source>
        <strain evidence="8">PYCC 5710 / ATCC 11124 / CBS 356.35 / IMI 108563 / JCM 9778 / NBRC 8474</strain>
    </source>
</reference>
<dbReference type="PANTHER" id="PTHR12616">
    <property type="entry name" value="VACUOLAR PROTEIN SORTING VPS41"/>
    <property type="match status" value="1"/>
</dbReference>
<evidence type="ECO:0000313" key="7">
    <source>
        <dbReference type="EMBL" id="CCG84360.1"/>
    </source>
</evidence>
<dbReference type="Gene3D" id="2.130.10.10">
    <property type="entry name" value="YVTN repeat-like/Quinoprotein amine dehydrogenase"/>
    <property type="match status" value="1"/>
</dbReference>
<proteinExistence type="predicted"/>
<feature type="region of interest" description="Disordered" evidence="5">
    <location>
        <begin position="811"/>
        <end position="839"/>
    </location>
</feature>
<dbReference type="InterPro" id="IPR011990">
    <property type="entry name" value="TPR-like_helical_dom_sf"/>
</dbReference>
<evidence type="ECO:0000256" key="2">
    <source>
        <dbReference type="ARBA" id="ARBA00022927"/>
    </source>
</evidence>
<dbReference type="GO" id="GO:0016236">
    <property type="term" value="P:macroautophagy"/>
    <property type="evidence" value="ECO:0007669"/>
    <property type="project" value="TreeGrafter"/>
</dbReference>